<feature type="transmembrane region" description="Helical" evidence="7">
    <location>
        <begin position="238"/>
        <end position="256"/>
    </location>
</feature>
<dbReference type="Pfam" id="PF00520">
    <property type="entry name" value="Ion_trans"/>
    <property type="match status" value="1"/>
</dbReference>
<evidence type="ECO:0000313" key="9">
    <source>
        <dbReference type="EMBL" id="CAJ1370529.1"/>
    </source>
</evidence>
<keyword evidence="2 7" id="KW-0812">Transmembrane</keyword>
<keyword evidence="5 7" id="KW-0472">Membrane</keyword>
<dbReference type="InterPro" id="IPR005821">
    <property type="entry name" value="Ion_trans_dom"/>
</dbReference>
<dbReference type="PROSITE" id="PS00018">
    <property type="entry name" value="EF_HAND_1"/>
    <property type="match status" value="1"/>
</dbReference>
<keyword evidence="10" id="KW-1185">Reference proteome</keyword>
<feature type="domain" description="EF-hand" evidence="8">
    <location>
        <begin position="408"/>
        <end position="443"/>
    </location>
</feature>
<accession>A0AA36MG27</accession>
<dbReference type="SUPFAM" id="SSF47473">
    <property type="entry name" value="EF-hand"/>
    <property type="match status" value="1"/>
</dbReference>
<dbReference type="InterPro" id="IPR002048">
    <property type="entry name" value="EF_hand_dom"/>
</dbReference>
<gene>
    <name evidence="9" type="ORF">EVOR1521_LOCUS1083</name>
</gene>
<comment type="caution">
    <text evidence="9">The sequence shown here is derived from an EMBL/GenBank/DDBJ whole genome shotgun (WGS) entry which is preliminary data.</text>
</comment>
<dbReference type="Proteomes" id="UP001178507">
    <property type="component" value="Unassembled WGS sequence"/>
</dbReference>
<dbReference type="GO" id="GO:0005509">
    <property type="term" value="F:calcium ion binding"/>
    <property type="evidence" value="ECO:0007669"/>
    <property type="project" value="InterPro"/>
</dbReference>
<feature type="transmembrane region" description="Helical" evidence="7">
    <location>
        <begin position="157"/>
        <end position="176"/>
    </location>
</feature>
<evidence type="ECO:0000256" key="3">
    <source>
        <dbReference type="ARBA" id="ARBA00022837"/>
    </source>
</evidence>
<dbReference type="Gene3D" id="1.10.287.70">
    <property type="match status" value="1"/>
</dbReference>
<dbReference type="InterPro" id="IPR027359">
    <property type="entry name" value="Volt_channel_dom_sf"/>
</dbReference>
<reference evidence="9" key="1">
    <citation type="submission" date="2023-08" db="EMBL/GenBank/DDBJ databases">
        <authorList>
            <person name="Chen Y."/>
            <person name="Shah S."/>
            <person name="Dougan E. K."/>
            <person name="Thang M."/>
            <person name="Chan C."/>
        </authorList>
    </citation>
    <scope>NUCLEOTIDE SEQUENCE</scope>
</reference>
<evidence type="ECO:0000256" key="2">
    <source>
        <dbReference type="ARBA" id="ARBA00022692"/>
    </source>
</evidence>
<feature type="region of interest" description="Disordered" evidence="6">
    <location>
        <begin position="543"/>
        <end position="562"/>
    </location>
</feature>
<dbReference type="PANTHER" id="PTHR10037:SF62">
    <property type="entry name" value="SODIUM CHANNEL PROTEIN 60E"/>
    <property type="match status" value="1"/>
</dbReference>
<dbReference type="CDD" id="cd00051">
    <property type="entry name" value="EFh"/>
    <property type="match status" value="1"/>
</dbReference>
<evidence type="ECO:0000313" key="10">
    <source>
        <dbReference type="Proteomes" id="UP001178507"/>
    </source>
</evidence>
<feature type="domain" description="EF-hand" evidence="8">
    <location>
        <begin position="451"/>
        <end position="486"/>
    </location>
</feature>
<feature type="compositionally biased region" description="Basic and acidic residues" evidence="6">
    <location>
        <begin position="59"/>
        <end position="70"/>
    </location>
</feature>
<feature type="transmembrane region" description="Helical" evidence="7">
    <location>
        <begin position="364"/>
        <end position="384"/>
    </location>
</feature>
<protein>
    <recommendedName>
        <fullName evidence="8">EF-hand domain-containing protein</fullName>
    </recommendedName>
</protein>
<evidence type="ECO:0000259" key="8">
    <source>
        <dbReference type="PROSITE" id="PS50222"/>
    </source>
</evidence>
<sequence length="562" mass="63409">MAVELGQSPSPTLGIHFLSVTPPSQPSPNQVARSNSGSPSPSPTPPCGSSSPSLQWQRSKSENSLRDKHAPVTSTTFNRRGAFTDSSAPRRRRSSVHSRERGTSRAKQKKKLPGGFAVHDKVEHRGRRISQLPAQADTYSRWTRARLWLLPVVRHRYFNFFTALAILANAFFMGAETAWVTCSGDAEGIGWFIGNVCFTQLFLAELLLRWFVEGLLFWVDPWNVFDAILVFFSLLDDLVLTFLIAANQSSSLLLVLRFARMLRFVRVLRLLRLFKGLWYLAEGIIASLSSLAWAWLLLIVMMYLPAIFVTQTFGRGGNSDPQMKQDFGNMLQSMYTLFKVMTTESWADIARHAGKVSPGAEVFFVFYIFCTSFAVMNVVVAVIVQNTCVHAKERQEDMRSVQEKKDADAMLKVLEVFQTADVQQSGQVSKKDFLKAMKIPSVMQLMHEVQIDVRQAEALFDVLDYNNSGSLDSEEFVEGIMLARGEARSREVIAAQCDLWKDEHDTINTLEQLEDFVVEEFEGLNTFIETLRSEMRLARGANPFEDEDSHSWDEACLVSPHS</sequence>
<dbReference type="PROSITE" id="PS50222">
    <property type="entry name" value="EF_HAND_2"/>
    <property type="match status" value="2"/>
</dbReference>
<feature type="region of interest" description="Disordered" evidence="6">
    <location>
        <begin position="1"/>
        <end position="115"/>
    </location>
</feature>
<dbReference type="InterPro" id="IPR018247">
    <property type="entry name" value="EF_Hand_1_Ca_BS"/>
</dbReference>
<dbReference type="Gene3D" id="1.10.238.10">
    <property type="entry name" value="EF-hand"/>
    <property type="match status" value="1"/>
</dbReference>
<dbReference type="AlphaFoldDB" id="A0AA36MG27"/>
<organism evidence="9 10">
    <name type="scientific">Effrenium voratum</name>
    <dbReference type="NCBI Taxonomy" id="2562239"/>
    <lineage>
        <taxon>Eukaryota</taxon>
        <taxon>Sar</taxon>
        <taxon>Alveolata</taxon>
        <taxon>Dinophyceae</taxon>
        <taxon>Suessiales</taxon>
        <taxon>Symbiodiniaceae</taxon>
        <taxon>Effrenium</taxon>
    </lineage>
</organism>
<dbReference type="EMBL" id="CAUJNA010000025">
    <property type="protein sequence ID" value="CAJ1370529.1"/>
    <property type="molecule type" value="Genomic_DNA"/>
</dbReference>
<feature type="transmembrane region" description="Helical" evidence="7">
    <location>
        <begin position="188"/>
        <end position="208"/>
    </location>
</feature>
<dbReference type="SUPFAM" id="SSF81324">
    <property type="entry name" value="Voltage-gated potassium channels"/>
    <property type="match status" value="1"/>
</dbReference>
<evidence type="ECO:0000256" key="4">
    <source>
        <dbReference type="ARBA" id="ARBA00022989"/>
    </source>
</evidence>
<dbReference type="GO" id="GO:0001518">
    <property type="term" value="C:voltage-gated sodium channel complex"/>
    <property type="evidence" value="ECO:0007669"/>
    <property type="project" value="TreeGrafter"/>
</dbReference>
<evidence type="ECO:0000256" key="7">
    <source>
        <dbReference type="SAM" id="Phobius"/>
    </source>
</evidence>
<dbReference type="Gene3D" id="1.20.120.350">
    <property type="entry name" value="Voltage-gated potassium channels. Chain C"/>
    <property type="match status" value="1"/>
</dbReference>
<name>A0AA36MG27_9DINO</name>
<evidence type="ECO:0000256" key="1">
    <source>
        <dbReference type="ARBA" id="ARBA00004141"/>
    </source>
</evidence>
<proteinExistence type="predicted"/>
<keyword evidence="4 7" id="KW-1133">Transmembrane helix</keyword>
<dbReference type="SMART" id="SM00054">
    <property type="entry name" value="EFh"/>
    <property type="match status" value="2"/>
</dbReference>
<dbReference type="InterPro" id="IPR043203">
    <property type="entry name" value="VGCC_Ca_Na"/>
</dbReference>
<feature type="transmembrane region" description="Helical" evidence="7">
    <location>
        <begin position="277"/>
        <end position="304"/>
    </location>
</feature>
<evidence type="ECO:0000256" key="5">
    <source>
        <dbReference type="ARBA" id="ARBA00023136"/>
    </source>
</evidence>
<evidence type="ECO:0000256" key="6">
    <source>
        <dbReference type="SAM" id="MobiDB-lite"/>
    </source>
</evidence>
<dbReference type="PANTHER" id="PTHR10037">
    <property type="entry name" value="VOLTAGE-GATED CATION CHANNEL CALCIUM AND SODIUM"/>
    <property type="match status" value="1"/>
</dbReference>
<keyword evidence="3" id="KW-0106">Calcium</keyword>
<dbReference type="InterPro" id="IPR011992">
    <property type="entry name" value="EF-hand-dom_pair"/>
</dbReference>
<dbReference type="Pfam" id="PF13202">
    <property type="entry name" value="EF-hand_5"/>
    <property type="match status" value="1"/>
</dbReference>
<dbReference type="GO" id="GO:0005248">
    <property type="term" value="F:voltage-gated sodium channel activity"/>
    <property type="evidence" value="ECO:0007669"/>
    <property type="project" value="TreeGrafter"/>
</dbReference>
<comment type="subcellular location">
    <subcellularLocation>
        <location evidence="1">Membrane</location>
        <topology evidence="1">Multi-pass membrane protein</topology>
    </subcellularLocation>
</comment>